<gene>
    <name evidence="2" type="ORF">AN484_23190</name>
</gene>
<evidence type="ECO:0000256" key="1">
    <source>
        <dbReference type="SAM" id="Phobius"/>
    </source>
</evidence>
<keyword evidence="1" id="KW-1133">Transmembrane helix</keyword>
<reference evidence="2 3" key="1">
    <citation type="submission" date="2015-09" db="EMBL/GenBank/DDBJ databases">
        <title>Aphanizomenon flos-aquae WA102.</title>
        <authorList>
            <person name="Driscoll C."/>
        </authorList>
    </citation>
    <scope>NUCLEOTIDE SEQUENCE [LARGE SCALE GENOMIC DNA]</scope>
    <source>
        <strain evidence="2">WA102</strain>
    </source>
</reference>
<keyword evidence="1" id="KW-0472">Membrane</keyword>
<sequence>MSNSEYLSFLLKFILAVLGFGLLTNALGNYVEGFKVFTAPLDLIFIITLVYVNRNKFSEILTTLEN</sequence>
<evidence type="ECO:0000313" key="3">
    <source>
        <dbReference type="Proteomes" id="UP000092093"/>
    </source>
</evidence>
<accession>A0A1B7WR48</accession>
<feature type="transmembrane region" description="Helical" evidence="1">
    <location>
        <begin position="33"/>
        <end position="52"/>
    </location>
</feature>
<protein>
    <submittedName>
        <fullName evidence="2">Uncharacterized protein</fullName>
    </submittedName>
</protein>
<comment type="caution">
    <text evidence="2">The sequence shown here is derived from an EMBL/GenBank/DDBJ whole genome shotgun (WGS) entry which is preliminary data.</text>
</comment>
<name>A0A1B7WR48_APHFL</name>
<keyword evidence="1" id="KW-0812">Transmembrane</keyword>
<feature type="transmembrane region" description="Helical" evidence="1">
    <location>
        <begin position="7"/>
        <end position="27"/>
    </location>
</feature>
<proteinExistence type="predicted"/>
<dbReference type="EMBL" id="LJOW01000193">
    <property type="protein sequence ID" value="OBQ39603.1"/>
    <property type="molecule type" value="Genomic_DNA"/>
</dbReference>
<organism evidence="2 3">
    <name type="scientific">Aphanizomenon flos-aquae WA102</name>
    <dbReference type="NCBI Taxonomy" id="1710896"/>
    <lineage>
        <taxon>Bacteria</taxon>
        <taxon>Bacillati</taxon>
        <taxon>Cyanobacteriota</taxon>
        <taxon>Cyanophyceae</taxon>
        <taxon>Nostocales</taxon>
        <taxon>Aphanizomenonaceae</taxon>
        <taxon>Aphanizomenon</taxon>
    </lineage>
</organism>
<dbReference type="Proteomes" id="UP000092093">
    <property type="component" value="Unassembled WGS sequence"/>
</dbReference>
<evidence type="ECO:0000313" key="2">
    <source>
        <dbReference type="EMBL" id="OBQ39603.1"/>
    </source>
</evidence>
<dbReference type="AlphaFoldDB" id="A0A1B7WR48"/>